<sequence>MKKTSRSLFAIVLLMLLTTGCMKLALNATSSLIPNLTRAFFEECDLKLAEQSLPAELKLMEGLLKNAPKNKQILTALCMGFTGYAMLFVEEEDPERASRLYLRARRYGLKAMGMENPNHQVILARLSAMDRDQIEPLFWVTMSWNGWINLNLDKPAALGDLSTAQECLKRVMEINPEYFYGSPYIINGSMLAAMPKILGGDAAKAKEFFTKALAASNGKFFLAQYYYAKYYAVRVQNKELFLNLIDEVEKAPADQLKEACLINSAIKEKMRSLKEMADELFF</sequence>
<dbReference type="PROSITE" id="PS51257">
    <property type="entry name" value="PROKAR_LIPOPROTEIN"/>
    <property type="match status" value="1"/>
</dbReference>
<accession>A0A8J6N0Q7</accession>
<dbReference type="InterPro" id="IPR038537">
    <property type="entry name" value="TatT_sf"/>
</dbReference>
<dbReference type="InterPro" id="IPR031823">
    <property type="entry name" value="TatT"/>
</dbReference>
<dbReference type="Gene3D" id="1.25.40.920">
    <property type="entry name" value="TRAP transporter T-component"/>
    <property type="match status" value="1"/>
</dbReference>
<protein>
    <recommendedName>
        <fullName evidence="3">TRAP transporter T-component</fullName>
    </recommendedName>
</protein>
<proteinExistence type="predicted"/>
<organism evidence="1 2">
    <name type="scientific">Candidatus Desulfacyla euxinica</name>
    <dbReference type="NCBI Taxonomy" id="2841693"/>
    <lineage>
        <taxon>Bacteria</taxon>
        <taxon>Deltaproteobacteria</taxon>
        <taxon>Candidatus Desulfacyla</taxon>
    </lineage>
</organism>
<dbReference type="SUPFAM" id="SSF48452">
    <property type="entry name" value="TPR-like"/>
    <property type="match status" value="1"/>
</dbReference>
<evidence type="ECO:0008006" key="3">
    <source>
        <dbReference type="Google" id="ProtNLM"/>
    </source>
</evidence>
<gene>
    <name evidence="1" type="ORF">H8E19_09955</name>
</gene>
<dbReference type="Proteomes" id="UP000650524">
    <property type="component" value="Unassembled WGS sequence"/>
</dbReference>
<dbReference type="AlphaFoldDB" id="A0A8J6N0Q7"/>
<dbReference type="Pfam" id="PF16811">
    <property type="entry name" value="TAtT"/>
    <property type="match status" value="1"/>
</dbReference>
<comment type="caution">
    <text evidence="1">The sequence shown here is derived from an EMBL/GenBank/DDBJ whole genome shotgun (WGS) entry which is preliminary data.</text>
</comment>
<evidence type="ECO:0000313" key="1">
    <source>
        <dbReference type="EMBL" id="MBC8177715.1"/>
    </source>
</evidence>
<dbReference type="InterPro" id="IPR011990">
    <property type="entry name" value="TPR-like_helical_dom_sf"/>
</dbReference>
<dbReference type="EMBL" id="JACNJD010000230">
    <property type="protein sequence ID" value="MBC8177715.1"/>
    <property type="molecule type" value="Genomic_DNA"/>
</dbReference>
<reference evidence="1 2" key="1">
    <citation type="submission" date="2020-08" db="EMBL/GenBank/DDBJ databases">
        <title>Bridging the membrane lipid divide: bacteria of the FCB group superphylum have the potential to synthesize archaeal ether lipids.</title>
        <authorList>
            <person name="Villanueva L."/>
            <person name="Von Meijenfeldt F.A.B."/>
            <person name="Westbye A.B."/>
            <person name="Yadav S."/>
            <person name="Hopmans E.C."/>
            <person name="Dutilh B.E."/>
            <person name="Sinninghe Damste J.S."/>
        </authorList>
    </citation>
    <scope>NUCLEOTIDE SEQUENCE [LARGE SCALE GENOMIC DNA]</scope>
    <source>
        <strain evidence="1">NIOZ-UU27</strain>
    </source>
</reference>
<evidence type="ECO:0000313" key="2">
    <source>
        <dbReference type="Proteomes" id="UP000650524"/>
    </source>
</evidence>
<name>A0A8J6N0Q7_9DELT</name>